<accession>A0A6J5KU55</accession>
<evidence type="ECO:0000313" key="1">
    <source>
        <dbReference type="EMBL" id="CAB4125471.1"/>
    </source>
</evidence>
<reference evidence="1" key="1">
    <citation type="submission" date="2020-04" db="EMBL/GenBank/DDBJ databases">
        <authorList>
            <person name="Chiriac C."/>
            <person name="Salcher M."/>
            <person name="Ghai R."/>
            <person name="Kavagutti S V."/>
        </authorList>
    </citation>
    <scope>NUCLEOTIDE SEQUENCE</scope>
</reference>
<organism evidence="1">
    <name type="scientific">uncultured Caudovirales phage</name>
    <dbReference type="NCBI Taxonomy" id="2100421"/>
    <lineage>
        <taxon>Viruses</taxon>
        <taxon>Duplodnaviria</taxon>
        <taxon>Heunggongvirae</taxon>
        <taxon>Uroviricota</taxon>
        <taxon>Caudoviricetes</taxon>
        <taxon>Peduoviridae</taxon>
        <taxon>Maltschvirus</taxon>
        <taxon>Maltschvirus maltsch</taxon>
    </lineage>
</organism>
<sequence length="288" mass="28373">MTVKISALPAATAPDLSTNSLMLEVSQGVAGGSTWTSKQLTGAQLKTFVGAGTQGPTGTAATLNVGSVTTTTGAAGSAAAVTVSNVGSSSAATFAFTFAIPTGPTGASPTFSIGTVSAGTAAVTLTGTSLAPVLNFVVPSGTSLVSRGAWSSGTIYSAGNYVFDTGSSSTSSMWIYSGTTSYTSTTAPRLDLTHWSELVGASAAFPTQTGNAGKFLITDGTTPTWSLIDLSGTSVSLSGALTYDHGGTGMSTAGTSGNVLTSNGTSWLSSPPGMTKIRGVSYSMIFGG</sequence>
<name>A0A6J5KU55_9CAUD</name>
<gene>
    <name evidence="1" type="ORF">UFOVP58_147</name>
</gene>
<proteinExistence type="predicted"/>
<protein>
    <submittedName>
        <fullName evidence="1">Uncharacterized protein</fullName>
    </submittedName>
</protein>
<dbReference type="EMBL" id="LR796186">
    <property type="protein sequence ID" value="CAB4125471.1"/>
    <property type="molecule type" value="Genomic_DNA"/>
</dbReference>